<dbReference type="SMART" id="SM00903">
    <property type="entry name" value="Flavin_Reduct"/>
    <property type="match status" value="1"/>
</dbReference>
<dbReference type="RefSeq" id="WP_068909231.1">
    <property type="nucleotide sequence ID" value="NZ_LXEW01000037.1"/>
</dbReference>
<dbReference type="InterPro" id="IPR012349">
    <property type="entry name" value="Split_barrel_FMN-bd"/>
</dbReference>
<evidence type="ECO:0000313" key="3">
    <source>
        <dbReference type="Proteomes" id="UP000078224"/>
    </source>
</evidence>
<dbReference type="InterPro" id="IPR002563">
    <property type="entry name" value="Flavin_Rdtase-like_dom"/>
</dbReference>
<reference evidence="2 3" key="1">
    <citation type="submission" date="2016-04" db="EMBL/GenBank/DDBJ databases">
        <title>ATOL: Assembling a taxonomically balanced genome-scale reconstruction of the evolutionary history of the Enterobacteriaceae.</title>
        <authorList>
            <person name="Plunkett G.III."/>
            <person name="Neeno-Eckwall E.C."/>
            <person name="Glasner J.D."/>
            <person name="Perna N.T."/>
        </authorList>
    </citation>
    <scope>NUCLEOTIDE SEQUENCE [LARGE SCALE GENOMIC DNA]</scope>
    <source>
        <strain evidence="2 3">ATCC 35613</strain>
    </source>
</reference>
<feature type="domain" description="Flavin reductase like" evidence="1">
    <location>
        <begin position="24"/>
        <end position="182"/>
    </location>
</feature>
<name>A0A1B7JRU6_9GAMM</name>
<dbReference type="EC" id="1.5.1.41" evidence="2"/>
<dbReference type="EC" id="1.5.1.30" evidence="2"/>
<evidence type="ECO:0000259" key="1">
    <source>
        <dbReference type="SMART" id="SM00903"/>
    </source>
</evidence>
<dbReference type="PANTHER" id="PTHR43812:SF2">
    <property type="entry name" value="FLAVIN REDUCTASE LIKE DOMAIN-CONTAINING PROTEIN"/>
    <property type="match status" value="1"/>
</dbReference>
<dbReference type="PATRIC" id="fig|1354272.4.peg.2654"/>
<dbReference type="Pfam" id="PF01613">
    <property type="entry name" value="Flavin_Reduct"/>
    <property type="match status" value="1"/>
</dbReference>
<dbReference type="SUPFAM" id="SSF50475">
    <property type="entry name" value="FMN-binding split barrel"/>
    <property type="match status" value="1"/>
</dbReference>
<dbReference type="AlphaFoldDB" id="A0A1B7JRU6"/>
<dbReference type="EMBL" id="LXEW01000037">
    <property type="protein sequence ID" value="OAT50444.1"/>
    <property type="molecule type" value="Genomic_DNA"/>
</dbReference>
<sequence length="206" mass="22890">MTTKFYSYQPAQGHGLPHDPIPSLIGPRPIGWISTCDKSGRTNLAPYSFFNIFNYSPPILAFSSVGKKDSVTNAIETGEFVYNLATLNLSEQVNISSATLEHGESEFALTQLSTLPSTLVTPPRIAQTPVSMECIVTQSQQLKRADGSLLDTWMVMGEVVMIHIDETALEEGLYDCARQKPLLRAGGPADYYWIEQQQNIKMYRPK</sequence>
<accession>A0A1B7JRU6</accession>
<comment type="caution">
    <text evidence="2">The sequence shown here is derived from an EMBL/GenBank/DDBJ whole genome shotgun (WGS) entry which is preliminary data.</text>
</comment>
<dbReference type="EC" id="1.-.-.-" evidence="2"/>
<protein>
    <submittedName>
        <fullName evidence="2">Putative FMN-binding flavin reductase</fullName>
        <ecNumber evidence="2">1.-.-.-</ecNumber>
        <ecNumber evidence="2">1.5.1.30</ecNumber>
        <ecNumber evidence="2">1.5.1.41</ecNumber>
    </submittedName>
</protein>
<dbReference type="OrthoDB" id="9794638at2"/>
<dbReference type="PANTHER" id="PTHR43812">
    <property type="entry name" value="BLR2425 PROTEIN"/>
    <property type="match status" value="1"/>
</dbReference>
<gene>
    <name evidence="2" type="ORF">M998_2606</name>
</gene>
<dbReference type="Gene3D" id="2.30.110.10">
    <property type="entry name" value="Electron Transport, Fmn-binding Protein, Chain A"/>
    <property type="match status" value="1"/>
</dbReference>
<evidence type="ECO:0000313" key="2">
    <source>
        <dbReference type="EMBL" id="OAT50444.1"/>
    </source>
</evidence>
<proteinExistence type="predicted"/>
<keyword evidence="3" id="KW-1185">Reference proteome</keyword>
<dbReference type="GO" id="GO:0010181">
    <property type="term" value="F:FMN binding"/>
    <property type="evidence" value="ECO:0007669"/>
    <property type="project" value="InterPro"/>
</dbReference>
<organism evidence="2 3">
    <name type="scientific">Providencia heimbachae ATCC 35613</name>
    <dbReference type="NCBI Taxonomy" id="1354272"/>
    <lineage>
        <taxon>Bacteria</taxon>
        <taxon>Pseudomonadati</taxon>
        <taxon>Pseudomonadota</taxon>
        <taxon>Gammaproteobacteria</taxon>
        <taxon>Enterobacterales</taxon>
        <taxon>Morganellaceae</taxon>
        <taxon>Providencia</taxon>
    </lineage>
</organism>
<dbReference type="Proteomes" id="UP000078224">
    <property type="component" value="Unassembled WGS sequence"/>
</dbReference>
<keyword evidence="2" id="KW-0560">Oxidoreductase</keyword>
<dbReference type="GO" id="GO:0042602">
    <property type="term" value="F:riboflavin reductase (NADPH) activity"/>
    <property type="evidence" value="ECO:0007669"/>
    <property type="project" value="UniProtKB-EC"/>
</dbReference>